<dbReference type="Proteomes" id="UP000294847">
    <property type="component" value="Chromosome 2"/>
</dbReference>
<evidence type="ECO:0000256" key="11">
    <source>
        <dbReference type="ARBA" id="ARBA00023221"/>
    </source>
</evidence>
<feature type="transmembrane region" description="Helical" evidence="14">
    <location>
        <begin position="167"/>
        <end position="192"/>
    </location>
</feature>
<feature type="transmembrane region" description="Helical" evidence="14">
    <location>
        <begin position="239"/>
        <end position="270"/>
    </location>
</feature>
<dbReference type="Pfam" id="PF05241">
    <property type="entry name" value="EBP"/>
    <property type="match status" value="1"/>
</dbReference>
<dbReference type="GO" id="GO:0004769">
    <property type="term" value="F:steroid Delta-isomerase activity"/>
    <property type="evidence" value="ECO:0007669"/>
    <property type="project" value="TreeGrafter"/>
</dbReference>
<dbReference type="GO" id="GO:0000247">
    <property type="term" value="F:C-8 sterol isomerase activity"/>
    <property type="evidence" value="ECO:0007669"/>
    <property type="project" value="TreeGrafter"/>
</dbReference>
<dbReference type="InterPro" id="IPR007905">
    <property type="entry name" value="EBP"/>
</dbReference>
<keyword evidence="9 13" id="KW-0472">Membrane</keyword>
<dbReference type="PANTHER" id="PTHR14207:SF0">
    <property type="entry name" value="3-BETA-HYDROXYSTEROID-DELTA(8),DELTA(7)-ISOMERASE"/>
    <property type="match status" value="1"/>
</dbReference>
<keyword evidence="12" id="KW-0413">Isomerase</keyword>
<evidence type="ECO:0000259" key="15">
    <source>
        <dbReference type="PROSITE" id="PS51751"/>
    </source>
</evidence>
<keyword evidence="4 13" id="KW-0812">Transmembrane</keyword>
<keyword evidence="10" id="KW-1207">Sterol metabolism</keyword>
<accession>A0A4P7N365</accession>
<dbReference type="PROSITE" id="PS51751">
    <property type="entry name" value="EXPERA"/>
    <property type="match status" value="1"/>
</dbReference>
<keyword evidence="7" id="KW-0756">Sterol biosynthesis</keyword>
<evidence type="ECO:0000313" key="17">
    <source>
        <dbReference type="Proteomes" id="UP000294847"/>
    </source>
</evidence>
<evidence type="ECO:0000256" key="10">
    <source>
        <dbReference type="ARBA" id="ARBA00023166"/>
    </source>
</evidence>
<dbReference type="GO" id="GO:0047750">
    <property type="term" value="F:cholestenol delta-isomerase activity"/>
    <property type="evidence" value="ECO:0007669"/>
    <property type="project" value="InterPro"/>
</dbReference>
<evidence type="ECO:0000256" key="12">
    <source>
        <dbReference type="ARBA" id="ARBA00023235"/>
    </source>
</evidence>
<evidence type="ECO:0000256" key="3">
    <source>
        <dbReference type="ARBA" id="ARBA00022516"/>
    </source>
</evidence>
<comment type="similarity">
    <text evidence="2">Belongs to the EBP family.</text>
</comment>
<keyword evidence="6 13" id="KW-1133">Transmembrane helix</keyword>
<feature type="transmembrane region" description="Helical" evidence="14">
    <location>
        <begin position="199"/>
        <end position="219"/>
    </location>
</feature>
<keyword evidence="8" id="KW-0443">Lipid metabolism</keyword>
<name>A0A4P7N365_PYROR</name>
<keyword evidence="5" id="KW-0752">Steroid biosynthesis</keyword>
<evidence type="ECO:0000256" key="4">
    <source>
        <dbReference type="ARBA" id="ARBA00022692"/>
    </source>
</evidence>
<gene>
    <name evidence="16" type="ORF">PoMZ_00338</name>
</gene>
<keyword evidence="11" id="KW-0753">Steroid metabolism</keyword>
<evidence type="ECO:0000256" key="6">
    <source>
        <dbReference type="ARBA" id="ARBA00022989"/>
    </source>
</evidence>
<dbReference type="GO" id="GO:0016020">
    <property type="term" value="C:membrane"/>
    <property type="evidence" value="ECO:0007669"/>
    <property type="project" value="UniProtKB-SubCell"/>
</dbReference>
<dbReference type="EMBL" id="CP034205">
    <property type="protein sequence ID" value="QBZ55441.1"/>
    <property type="molecule type" value="Genomic_DNA"/>
</dbReference>
<evidence type="ECO:0000256" key="14">
    <source>
        <dbReference type="SAM" id="Phobius"/>
    </source>
</evidence>
<evidence type="ECO:0000256" key="2">
    <source>
        <dbReference type="ARBA" id="ARBA00008337"/>
    </source>
</evidence>
<organism evidence="16 17">
    <name type="scientific">Pyricularia oryzae</name>
    <name type="common">Rice blast fungus</name>
    <name type="synonym">Magnaporthe oryzae</name>
    <dbReference type="NCBI Taxonomy" id="318829"/>
    <lineage>
        <taxon>Eukaryota</taxon>
        <taxon>Fungi</taxon>
        <taxon>Dikarya</taxon>
        <taxon>Ascomycota</taxon>
        <taxon>Pezizomycotina</taxon>
        <taxon>Sordariomycetes</taxon>
        <taxon>Sordariomycetidae</taxon>
        <taxon>Magnaporthales</taxon>
        <taxon>Pyriculariaceae</taxon>
        <taxon>Pyricularia</taxon>
    </lineage>
</organism>
<sequence>MVQGASQRNATSKLAIALVTEYFPLYPLPQTCQNHYQLCTSLSILTKLSWPSPNMSNFTSTLHPYYPLGIAIPDYKANTISTLEIFAIFATACSGALLLALFFIRAVRPQISTGELSRALWFMLCGSIHLVLEGHFALNHVAGSNAVLSQLWKEYSLSDSRYLTRDAFMVCMETITAFAWGPLSFLLVYLIATAHPAQHFVQTVVSLGQLYGDVLYYATFFHEELLRGIEFSRPEGYYFYGYMVLMNAFWIVIPGLLLAQSGVATVQAFARAGKMAKRD</sequence>
<protein>
    <recommendedName>
        <fullName evidence="15">EXPERA domain-containing protein</fullName>
    </recommendedName>
</protein>
<evidence type="ECO:0000313" key="16">
    <source>
        <dbReference type="EMBL" id="QBZ55441.1"/>
    </source>
</evidence>
<dbReference type="GO" id="GO:0016126">
    <property type="term" value="P:sterol biosynthetic process"/>
    <property type="evidence" value="ECO:0007669"/>
    <property type="project" value="UniProtKB-KW"/>
</dbReference>
<proteinExistence type="inferred from homology"/>
<feature type="domain" description="EXPERA" evidence="15">
    <location>
        <begin position="114"/>
        <end position="258"/>
    </location>
</feature>
<keyword evidence="3" id="KW-0444">Lipid biosynthesis</keyword>
<evidence type="ECO:0000256" key="8">
    <source>
        <dbReference type="ARBA" id="ARBA00023098"/>
    </source>
</evidence>
<dbReference type="InterPro" id="IPR033118">
    <property type="entry name" value="EXPERA"/>
</dbReference>
<comment type="subcellular location">
    <subcellularLocation>
        <location evidence="1">Membrane</location>
        <topology evidence="1">Multi-pass membrane protein</topology>
    </subcellularLocation>
</comment>
<dbReference type="PANTHER" id="PTHR14207">
    <property type="entry name" value="STEROL ISOMERASE"/>
    <property type="match status" value="1"/>
</dbReference>
<evidence type="ECO:0000256" key="9">
    <source>
        <dbReference type="ARBA" id="ARBA00023136"/>
    </source>
</evidence>
<evidence type="ECO:0000256" key="5">
    <source>
        <dbReference type="ARBA" id="ARBA00022955"/>
    </source>
</evidence>
<feature type="transmembrane region" description="Helical" evidence="14">
    <location>
        <begin position="85"/>
        <end position="107"/>
    </location>
</feature>
<dbReference type="AlphaFoldDB" id="A0A4P7N365"/>
<reference evidence="16 17" key="1">
    <citation type="journal article" date="2019" name="Mol. Biol. Evol.">
        <title>Blast fungal genomes show frequent chromosomal changes, gene gains and losses, and effector gene turnover.</title>
        <authorList>
            <person name="Gomez Luciano L.B."/>
            <person name="Jason Tsai I."/>
            <person name="Chuma I."/>
            <person name="Tosa Y."/>
            <person name="Chen Y.H."/>
            <person name="Li J.Y."/>
            <person name="Li M.Y."/>
            <person name="Jade Lu M.Y."/>
            <person name="Nakayashiki H."/>
            <person name="Li W.H."/>
        </authorList>
    </citation>
    <scope>NUCLEOTIDE SEQUENCE [LARGE SCALE GENOMIC DNA]</scope>
    <source>
        <strain evidence="16">MZ5-1-6</strain>
    </source>
</reference>
<evidence type="ECO:0000256" key="1">
    <source>
        <dbReference type="ARBA" id="ARBA00004141"/>
    </source>
</evidence>
<evidence type="ECO:0000256" key="7">
    <source>
        <dbReference type="ARBA" id="ARBA00023011"/>
    </source>
</evidence>
<dbReference type="GO" id="GO:0005783">
    <property type="term" value="C:endoplasmic reticulum"/>
    <property type="evidence" value="ECO:0007669"/>
    <property type="project" value="TreeGrafter"/>
</dbReference>
<evidence type="ECO:0000256" key="13">
    <source>
        <dbReference type="PROSITE-ProRule" id="PRU01087"/>
    </source>
</evidence>